<dbReference type="Proteomes" id="UP000265566">
    <property type="component" value="Chromosome 4"/>
</dbReference>
<keyword evidence="2" id="KW-1133">Transmembrane helix</keyword>
<evidence type="ECO:0000313" key="5">
    <source>
        <dbReference type="EMBL" id="RHN62324.1"/>
    </source>
</evidence>
<dbReference type="SMR" id="A0A072UMQ1"/>
<dbReference type="PANTHER" id="PTHR31301:SF165">
    <property type="entry name" value="LOB DOMAIN PROTEIN"/>
    <property type="match status" value="1"/>
</dbReference>
<evidence type="ECO:0000313" key="4">
    <source>
        <dbReference type="EMBL" id="KEH30942.1"/>
    </source>
</evidence>
<dbReference type="STRING" id="3880.A0A072UMQ1"/>
<evidence type="ECO:0000256" key="1">
    <source>
        <dbReference type="ARBA" id="ARBA00005474"/>
    </source>
</evidence>
<reference evidence="5" key="4">
    <citation type="journal article" date="2018" name="Nat. Plants">
        <title>Whole-genome landscape of Medicago truncatula symbiotic genes.</title>
        <authorList>
            <person name="Pecrix Y."/>
            <person name="Gamas P."/>
            <person name="Carrere S."/>
        </authorList>
    </citation>
    <scope>NUCLEOTIDE SEQUENCE</scope>
    <source>
        <tissue evidence="5">Leaves</tissue>
    </source>
</reference>
<dbReference type="KEGG" id="mtr:25493051"/>
<evidence type="ECO:0000313" key="7">
    <source>
        <dbReference type="Proteomes" id="UP000002051"/>
    </source>
</evidence>
<sequence>MINKTACAPCRHQKKKCMKDCFLAPYYPTKKKQEYDLVHKVFGYKKLEKMLRNLDEQGRKKAIESFDWEAKMWKQDPINGPLGAFTEAQNEIARLQNLLQQQQDQTVPSSDPKFMGLAQNSFSYNSDAVPVSSNGNWSSFEAPFVANNNVVHNPYFEYPYGGNSFGSIGALQNEETNLLNCVVAGPNVWQPSQPNYLQSLASSSGTKVTVDHNIITNQHMGMQGEGQQHSKYYSFGNCKEFFSLLLSLVGIDICAPFSLASFLLNIKC</sequence>
<reference evidence="6" key="3">
    <citation type="submission" date="2015-04" db="UniProtKB">
        <authorList>
            <consortium name="EnsemblPlants"/>
        </authorList>
    </citation>
    <scope>IDENTIFICATION</scope>
    <source>
        <strain evidence="6">cv. Jemalong A17</strain>
    </source>
</reference>
<dbReference type="PROSITE" id="PS50891">
    <property type="entry name" value="LOB"/>
    <property type="match status" value="1"/>
</dbReference>
<evidence type="ECO:0000256" key="2">
    <source>
        <dbReference type="SAM" id="Phobius"/>
    </source>
</evidence>
<keyword evidence="2" id="KW-0472">Membrane</keyword>
<dbReference type="Pfam" id="PF03195">
    <property type="entry name" value="LOB"/>
    <property type="match status" value="1"/>
</dbReference>
<evidence type="ECO:0000259" key="3">
    <source>
        <dbReference type="PROSITE" id="PS50891"/>
    </source>
</evidence>
<dbReference type="InterPro" id="IPR004883">
    <property type="entry name" value="LOB"/>
</dbReference>
<comment type="similarity">
    <text evidence="1">Belongs to the LOB domain-containing protein family.</text>
</comment>
<evidence type="ECO:0000313" key="6">
    <source>
        <dbReference type="EnsemblPlants" id="KEH30942"/>
    </source>
</evidence>
<proteinExistence type="inferred from homology"/>
<dbReference type="GO" id="GO:0006355">
    <property type="term" value="P:regulation of DNA-templated transcription"/>
    <property type="evidence" value="ECO:0000318"/>
    <property type="project" value="GO_Central"/>
</dbReference>
<dbReference type="Proteomes" id="UP000002051">
    <property type="component" value="Chromosome 4"/>
</dbReference>
<gene>
    <name evidence="6" type="primary">25493051</name>
    <name evidence="4" type="ordered locus">MTR_4g088035</name>
    <name evidence="5" type="ORF">MtrunA17_Chr4g0046201</name>
</gene>
<dbReference type="EnsemblPlants" id="KEH30942">
    <property type="protein sequence ID" value="KEH30942"/>
    <property type="gene ID" value="MTR_4g088035"/>
</dbReference>
<protein>
    <submittedName>
        <fullName evidence="4">LOB domain protein</fullName>
    </submittedName>
    <submittedName>
        <fullName evidence="5">Putative transcription factor AS2-LOB family</fullName>
    </submittedName>
</protein>
<organism evidence="4 7">
    <name type="scientific">Medicago truncatula</name>
    <name type="common">Barrel medic</name>
    <name type="synonym">Medicago tribuloides</name>
    <dbReference type="NCBI Taxonomy" id="3880"/>
    <lineage>
        <taxon>Eukaryota</taxon>
        <taxon>Viridiplantae</taxon>
        <taxon>Streptophyta</taxon>
        <taxon>Embryophyta</taxon>
        <taxon>Tracheophyta</taxon>
        <taxon>Spermatophyta</taxon>
        <taxon>Magnoliopsida</taxon>
        <taxon>eudicotyledons</taxon>
        <taxon>Gunneridae</taxon>
        <taxon>Pentapetalae</taxon>
        <taxon>rosids</taxon>
        <taxon>fabids</taxon>
        <taxon>Fabales</taxon>
        <taxon>Fabaceae</taxon>
        <taxon>Papilionoideae</taxon>
        <taxon>50 kb inversion clade</taxon>
        <taxon>NPAAA clade</taxon>
        <taxon>Hologalegina</taxon>
        <taxon>IRL clade</taxon>
        <taxon>Trifolieae</taxon>
        <taxon>Medicago</taxon>
    </lineage>
</organism>
<dbReference type="EMBL" id="CM001220">
    <property type="protein sequence ID" value="KEH30942.1"/>
    <property type="molecule type" value="Genomic_DNA"/>
</dbReference>
<dbReference type="AlphaFoldDB" id="A0A072UMQ1"/>
<dbReference type="PANTHER" id="PTHR31301">
    <property type="entry name" value="LOB DOMAIN-CONTAINING PROTEIN 4-RELATED"/>
    <property type="match status" value="1"/>
</dbReference>
<feature type="transmembrane region" description="Helical" evidence="2">
    <location>
        <begin position="241"/>
        <end position="264"/>
    </location>
</feature>
<dbReference type="GO" id="GO:0001216">
    <property type="term" value="F:DNA-binding transcription activator activity"/>
    <property type="evidence" value="ECO:0000318"/>
    <property type="project" value="GO_Central"/>
</dbReference>
<feature type="domain" description="LOB" evidence="3">
    <location>
        <begin position="5"/>
        <end position="106"/>
    </location>
</feature>
<dbReference type="EMBL" id="PSQE01000004">
    <property type="protein sequence ID" value="RHN62324.1"/>
    <property type="molecule type" value="Genomic_DNA"/>
</dbReference>
<accession>A0A072UMQ1</accession>
<keyword evidence="2" id="KW-0812">Transmembrane</keyword>
<dbReference type="OrthoDB" id="1397991at2759"/>
<name>A0A072UMQ1_MEDTR</name>
<dbReference type="Gramene" id="rna24886">
    <property type="protein sequence ID" value="RHN62324.1"/>
    <property type="gene ID" value="gene24886"/>
</dbReference>
<reference evidence="4 7" key="1">
    <citation type="journal article" date="2011" name="Nature">
        <title>The Medicago genome provides insight into the evolution of rhizobial symbioses.</title>
        <authorList>
            <person name="Young N.D."/>
            <person name="Debelle F."/>
            <person name="Oldroyd G.E."/>
            <person name="Geurts R."/>
            <person name="Cannon S.B."/>
            <person name="Udvardi M.K."/>
            <person name="Benedito V.A."/>
            <person name="Mayer K.F."/>
            <person name="Gouzy J."/>
            <person name="Schoof H."/>
            <person name="Van de Peer Y."/>
            <person name="Proost S."/>
            <person name="Cook D.R."/>
            <person name="Meyers B.C."/>
            <person name="Spannagl M."/>
            <person name="Cheung F."/>
            <person name="De Mita S."/>
            <person name="Krishnakumar V."/>
            <person name="Gundlach H."/>
            <person name="Zhou S."/>
            <person name="Mudge J."/>
            <person name="Bharti A.K."/>
            <person name="Murray J.D."/>
            <person name="Naoumkina M.A."/>
            <person name="Rosen B."/>
            <person name="Silverstein K.A."/>
            <person name="Tang H."/>
            <person name="Rombauts S."/>
            <person name="Zhao P.X."/>
            <person name="Zhou P."/>
            <person name="Barbe V."/>
            <person name="Bardou P."/>
            <person name="Bechner M."/>
            <person name="Bellec A."/>
            <person name="Berger A."/>
            <person name="Berges H."/>
            <person name="Bidwell S."/>
            <person name="Bisseling T."/>
            <person name="Choisne N."/>
            <person name="Couloux A."/>
            <person name="Denny R."/>
            <person name="Deshpande S."/>
            <person name="Dai X."/>
            <person name="Doyle J.J."/>
            <person name="Dudez A.M."/>
            <person name="Farmer A.D."/>
            <person name="Fouteau S."/>
            <person name="Franken C."/>
            <person name="Gibelin C."/>
            <person name="Gish J."/>
            <person name="Goldstein S."/>
            <person name="Gonzalez A.J."/>
            <person name="Green P.J."/>
            <person name="Hallab A."/>
            <person name="Hartog M."/>
            <person name="Hua A."/>
            <person name="Humphray S.J."/>
            <person name="Jeong D.H."/>
            <person name="Jing Y."/>
            <person name="Jocker A."/>
            <person name="Kenton S.M."/>
            <person name="Kim D.J."/>
            <person name="Klee K."/>
            <person name="Lai H."/>
            <person name="Lang C."/>
            <person name="Lin S."/>
            <person name="Macmil S.L."/>
            <person name="Magdelenat G."/>
            <person name="Matthews L."/>
            <person name="McCorrison J."/>
            <person name="Monaghan E.L."/>
            <person name="Mun J.H."/>
            <person name="Najar F.Z."/>
            <person name="Nicholson C."/>
            <person name="Noirot C."/>
            <person name="O'Bleness M."/>
            <person name="Paule C.R."/>
            <person name="Poulain J."/>
            <person name="Prion F."/>
            <person name="Qin B."/>
            <person name="Qu C."/>
            <person name="Retzel E.F."/>
            <person name="Riddle C."/>
            <person name="Sallet E."/>
            <person name="Samain S."/>
            <person name="Samson N."/>
            <person name="Sanders I."/>
            <person name="Saurat O."/>
            <person name="Scarpelli C."/>
            <person name="Schiex T."/>
            <person name="Segurens B."/>
            <person name="Severin A.J."/>
            <person name="Sherrier D.J."/>
            <person name="Shi R."/>
            <person name="Sims S."/>
            <person name="Singer S.R."/>
            <person name="Sinharoy S."/>
            <person name="Sterck L."/>
            <person name="Viollet A."/>
            <person name="Wang B.B."/>
            <person name="Wang K."/>
            <person name="Wang M."/>
            <person name="Wang X."/>
            <person name="Warfsmann J."/>
            <person name="Weissenbach J."/>
            <person name="White D.D."/>
            <person name="White J.D."/>
            <person name="Wiley G.B."/>
            <person name="Wincker P."/>
            <person name="Xing Y."/>
            <person name="Yang L."/>
            <person name="Yao Z."/>
            <person name="Ying F."/>
            <person name="Zhai J."/>
            <person name="Zhou L."/>
            <person name="Zuber A."/>
            <person name="Denarie J."/>
            <person name="Dixon R.A."/>
            <person name="May G.D."/>
            <person name="Schwartz D.C."/>
            <person name="Rogers J."/>
            <person name="Quetier F."/>
            <person name="Town C.D."/>
            <person name="Roe B.A."/>
        </authorList>
    </citation>
    <scope>NUCLEOTIDE SEQUENCE [LARGE SCALE GENOMIC DNA]</scope>
    <source>
        <strain evidence="4">A17</strain>
        <strain evidence="6 7">cv. Jemalong A17</strain>
    </source>
</reference>
<keyword evidence="7" id="KW-1185">Reference proteome</keyword>
<dbReference type="GO" id="GO:0005634">
    <property type="term" value="C:nucleus"/>
    <property type="evidence" value="ECO:0000318"/>
    <property type="project" value="GO_Central"/>
</dbReference>
<dbReference type="HOGENOM" id="CLU_1039630_0_0_1"/>
<reference evidence="4 7" key="2">
    <citation type="journal article" date="2014" name="BMC Genomics">
        <title>An improved genome release (version Mt4.0) for the model legume Medicago truncatula.</title>
        <authorList>
            <person name="Tang H."/>
            <person name="Krishnakumar V."/>
            <person name="Bidwell S."/>
            <person name="Rosen B."/>
            <person name="Chan A."/>
            <person name="Zhou S."/>
            <person name="Gentzbittel L."/>
            <person name="Childs K.L."/>
            <person name="Yandell M."/>
            <person name="Gundlach H."/>
            <person name="Mayer K.F."/>
            <person name="Schwartz D.C."/>
            <person name="Town C.D."/>
        </authorList>
    </citation>
    <scope>GENOME REANNOTATION</scope>
    <source>
        <strain evidence="4">A17</strain>
        <strain evidence="6 7">cv. Jemalong A17</strain>
    </source>
</reference>